<dbReference type="EMBL" id="CM055092">
    <property type="protein sequence ID" value="KAJ7569510.1"/>
    <property type="molecule type" value="Genomic_DNA"/>
</dbReference>
<name>A0ACC2ET30_DIPCM</name>
<evidence type="ECO:0000313" key="1">
    <source>
        <dbReference type="EMBL" id="KAJ7569510.1"/>
    </source>
</evidence>
<organism evidence="1 2">
    <name type="scientific">Diphasiastrum complanatum</name>
    <name type="common">Issler's clubmoss</name>
    <name type="synonym">Lycopodium complanatum</name>
    <dbReference type="NCBI Taxonomy" id="34168"/>
    <lineage>
        <taxon>Eukaryota</taxon>
        <taxon>Viridiplantae</taxon>
        <taxon>Streptophyta</taxon>
        <taxon>Embryophyta</taxon>
        <taxon>Tracheophyta</taxon>
        <taxon>Lycopodiopsida</taxon>
        <taxon>Lycopodiales</taxon>
        <taxon>Lycopodiaceae</taxon>
        <taxon>Lycopodioideae</taxon>
        <taxon>Diphasiastrum</taxon>
    </lineage>
</organism>
<protein>
    <submittedName>
        <fullName evidence="1">Uncharacterized protein</fullName>
    </submittedName>
</protein>
<accession>A0ACC2ET30</accession>
<proteinExistence type="predicted"/>
<gene>
    <name evidence="1" type="ORF">O6H91_01G081600</name>
</gene>
<reference evidence="2" key="1">
    <citation type="journal article" date="2024" name="Proc. Natl. Acad. Sci. U.S.A.">
        <title>Extraordinary preservation of gene collinearity over three hundred million years revealed in homosporous lycophytes.</title>
        <authorList>
            <person name="Li C."/>
            <person name="Wickell D."/>
            <person name="Kuo L.Y."/>
            <person name="Chen X."/>
            <person name="Nie B."/>
            <person name="Liao X."/>
            <person name="Peng D."/>
            <person name="Ji J."/>
            <person name="Jenkins J."/>
            <person name="Williams M."/>
            <person name="Shu S."/>
            <person name="Plott C."/>
            <person name="Barry K."/>
            <person name="Rajasekar S."/>
            <person name="Grimwood J."/>
            <person name="Han X."/>
            <person name="Sun S."/>
            <person name="Hou Z."/>
            <person name="He W."/>
            <person name="Dai G."/>
            <person name="Sun C."/>
            <person name="Schmutz J."/>
            <person name="Leebens-Mack J.H."/>
            <person name="Li F.W."/>
            <person name="Wang L."/>
        </authorList>
    </citation>
    <scope>NUCLEOTIDE SEQUENCE [LARGE SCALE GENOMIC DNA]</scope>
    <source>
        <strain evidence="2">cv. PW_Plant_1</strain>
    </source>
</reference>
<dbReference type="Proteomes" id="UP001162992">
    <property type="component" value="Chromosome 1"/>
</dbReference>
<keyword evidence="2" id="KW-1185">Reference proteome</keyword>
<sequence length="498" mass="55385">MTHESSVSHIEDTGLHCSLDKMPADNRKELHYRGVRKRPWGRYCAEIRNPHTKNRVWLGTFDTPEEAARAYDLANLRMRGTKAFTNLNDSRKLMLVTSESINDSKQQPFSCLKMPDKSSINFPDGYMRSPSESANKYSEKPFFLDGRCSSANDISSRSQMRIADRSNLQSNDGIIPITVDRNFALIGRSESNESLFSFGKSMTSEQLGLSLSHSTGSLSNESKPGHWASPLNVSLDASSISIERPNVLDLADIRHFRSCMHPATCTQTQASEFCDGHLQKSLSSLRWVTHHAISSEANSIGFLQNNRFPDHQHNASLFMQSQSNAIMESTVIPIEPCKELFNTLDSGQFQATQLTGNVNMDCFSLTNYFPGSSEKLTKVLQSTVSNKNLLTSHQMSDDIKPQFSKFGTEVWNSSYERLFQKSKDRSCGSPVSCVSDSGECSVGSQPPPSNSSGSSVLDWPSRLFDGPAIETARPLTWPDDLFSVIVRPPLPLQNSLLT</sequence>
<comment type="caution">
    <text evidence="1">The sequence shown here is derived from an EMBL/GenBank/DDBJ whole genome shotgun (WGS) entry which is preliminary data.</text>
</comment>
<evidence type="ECO:0000313" key="2">
    <source>
        <dbReference type="Proteomes" id="UP001162992"/>
    </source>
</evidence>